<evidence type="ECO:0000256" key="5">
    <source>
        <dbReference type="ARBA" id="ARBA00022989"/>
    </source>
</evidence>
<keyword evidence="3" id="KW-0808">Transferase</keyword>
<dbReference type="GO" id="GO:0005886">
    <property type="term" value="C:plasma membrane"/>
    <property type="evidence" value="ECO:0007669"/>
    <property type="project" value="UniProtKB-SubCell"/>
</dbReference>
<feature type="domain" description="Sulfatase N-terminal" evidence="8">
    <location>
        <begin position="234"/>
        <end position="482"/>
    </location>
</feature>
<keyword evidence="2" id="KW-1003">Cell membrane</keyword>
<dbReference type="AlphaFoldDB" id="A0A510I938"/>
<evidence type="ECO:0000256" key="6">
    <source>
        <dbReference type="ARBA" id="ARBA00023136"/>
    </source>
</evidence>
<keyword evidence="4 7" id="KW-0812">Transmembrane</keyword>
<dbReference type="InterPro" id="IPR058130">
    <property type="entry name" value="PEA_transf_C"/>
</dbReference>
<reference evidence="10" key="1">
    <citation type="submission" date="2019-07" db="EMBL/GenBank/DDBJ databases">
        <title>Complete Genome Sequences of Vibrion rotiferianus strain AM7.</title>
        <authorList>
            <person name="Miyazaki K."/>
            <person name="Wiseschart A."/>
            <person name="Pootanakit K."/>
            <person name="Ishimori K."/>
            <person name="Kitahara K."/>
        </authorList>
    </citation>
    <scope>NUCLEOTIDE SEQUENCE [LARGE SCALE GENOMIC DNA]</scope>
    <source>
        <strain evidence="10">AM7</strain>
    </source>
</reference>
<dbReference type="PANTHER" id="PTHR30443:SF0">
    <property type="entry name" value="PHOSPHOETHANOLAMINE TRANSFERASE EPTA"/>
    <property type="match status" value="1"/>
</dbReference>
<dbReference type="EMBL" id="AP019798">
    <property type="protein sequence ID" value="BBL88870.1"/>
    <property type="molecule type" value="Genomic_DNA"/>
</dbReference>
<evidence type="ECO:0000256" key="4">
    <source>
        <dbReference type="ARBA" id="ARBA00022692"/>
    </source>
</evidence>
<organism evidence="9 10">
    <name type="scientific">Vibrio rotiferianus</name>
    <dbReference type="NCBI Taxonomy" id="190895"/>
    <lineage>
        <taxon>Bacteria</taxon>
        <taxon>Pseudomonadati</taxon>
        <taxon>Pseudomonadota</taxon>
        <taxon>Gammaproteobacteria</taxon>
        <taxon>Vibrionales</taxon>
        <taxon>Vibrionaceae</taxon>
        <taxon>Vibrio</taxon>
    </lineage>
</organism>
<dbReference type="InterPro" id="IPR040423">
    <property type="entry name" value="PEA_transferase"/>
</dbReference>
<dbReference type="GO" id="GO:0016776">
    <property type="term" value="F:phosphotransferase activity, phosphate group as acceptor"/>
    <property type="evidence" value="ECO:0007669"/>
    <property type="project" value="TreeGrafter"/>
</dbReference>
<feature type="transmembrane region" description="Helical" evidence="7">
    <location>
        <begin position="139"/>
        <end position="159"/>
    </location>
</feature>
<evidence type="ECO:0000313" key="10">
    <source>
        <dbReference type="Proteomes" id="UP000315115"/>
    </source>
</evidence>
<dbReference type="Gene3D" id="3.40.720.10">
    <property type="entry name" value="Alkaline Phosphatase, subunit A"/>
    <property type="match status" value="1"/>
</dbReference>
<dbReference type="PANTHER" id="PTHR30443">
    <property type="entry name" value="INNER MEMBRANE PROTEIN"/>
    <property type="match status" value="1"/>
</dbReference>
<evidence type="ECO:0000256" key="3">
    <source>
        <dbReference type="ARBA" id="ARBA00022679"/>
    </source>
</evidence>
<dbReference type="CDD" id="cd16017">
    <property type="entry name" value="LptA"/>
    <property type="match status" value="1"/>
</dbReference>
<evidence type="ECO:0000256" key="2">
    <source>
        <dbReference type="ARBA" id="ARBA00022475"/>
    </source>
</evidence>
<evidence type="ECO:0000256" key="7">
    <source>
        <dbReference type="SAM" id="Phobius"/>
    </source>
</evidence>
<accession>A0A510I938</accession>
<dbReference type="RefSeq" id="WP_143692495.1">
    <property type="nucleotide sequence ID" value="NZ_AP019798.1"/>
</dbReference>
<gene>
    <name evidence="9" type="ORF">VroAM7_15230</name>
</gene>
<feature type="transmembrane region" description="Helical" evidence="7">
    <location>
        <begin position="12"/>
        <end position="28"/>
    </location>
</feature>
<name>A0A510I938_9VIBR</name>
<evidence type="ECO:0000256" key="1">
    <source>
        <dbReference type="ARBA" id="ARBA00004651"/>
    </source>
</evidence>
<feature type="transmembrane region" description="Helical" evidence="7">
    <location>
        <begin position="40"/>
        <end position="61"/>
    </location>
</feature>
<comment type="subcellular location">
    <subcellularLocation>
        <location evidence="1">Cell membrane</location>
        <topology evidence="1">Multi-pass membrane protein</topology>
    </subcellularLocation>
</comment>
<protein>
    <recommendedName>
        <fullName evidence="8">Sulfatase N-terminal domain-containing protein</fullName>
    </recommendedName>
</protein>
<dbReference type="Pfam" id="PF00884">
    <property type="entry name" value="Sulfatase"/>
    <property type="match status" value="1"/>
</dbReference>
<feature type="transmembrane region" description="Helical" evidence="7">
    <location>
        <begin position="113"/>
        <end position="132"/>
    </location>
</feature>
<feature type="transmembrane region" description="Helical" evidence="7">
    <location>
        <begin position="68"/>
        <end position="93"/>
    </location>
</feature>
<sequence>MSSSRSVRSQSLVCVVVMVACITFAYVTNIDKFHVSTVKALIHVLFQSLLLFGLVVTLNVFKPLKWLVVLFLGIVFFTHLAYQAPLSISTIFSVFHAPTEESASFVAEHGWEMLSTVLWVITLGLLSSAITASKWWRRSLYAGSIYLLLPFLVQIPKVYSGNEFADYINKGTARGYSHSYTAAEYTIHKLSLRFPAFQSVIAIKDSVSLMTLQTDNAATWTNVEVSTDAPKVLVIGIGESLRAGNMSLYGYERKTTPKLDAIKSQLTVVNQPYAAGSNTWGAIPAMLTKTGNMPNFSQSIILLAKAAGYQTFWLSNQAQFGQWDFSISTLAQQADTQYFASKEEGGALYDDVLIAQLSAALEQRSERKLIILHFYGSHMNFSDRYPAEFDLFSSGEKRLDQYDNSVLYTDFLQAEIIEMVKKAGGEYVFFSDHGLGSPHGALPLKHDVRTPPDIESLYVPFFFTGKRNIPDINHRPLSLFYFECFFSSWSGITTEELSEEYCGKSVNNDYIVYMDSNMAVRKQRKTELNSSQLALSK</sequence>
<keyword evidence="5 7" id="KW-1133">Transmembrane helix</keyword>
<dbReference type="InterPro" id="IPR017850">
    <property type="entry name" value="Alkaline_phosphatase_core_sf"/>
</dbReference>
<dbReference type="GO" id="GO:0009244">
    <property type="term" value="P:lipopolysaccharide core region biosynthetic process"/>
    <property type="evidence" value="ECO:0007669"/>
    <property type="project" value="TreeGrafter"/>
</dbReference>
<evidence type="ECO:0000259" key="8">
    <source>
        <dbReference type="Pfam" id="PF00884"/>
    </source>
</evidence>
<dbReference type="InterPro" id="IPR000917">
    <property type="entry name" value="Sulfatase_N"/>
</dbReference>
<proteinExistence type="predicted"/>
<dbReference type="PROSITE" id="PS51257">
    <property type="entry name" value="PROKAR_LIPOPROTEIN"/>
    <property type="match status" value="1"/>
</dbReference>
<evidence type="ECO:0000313" key="9">
    <source>
        <dbReference type="EMBL" id="BBL88870.1"/>
    </source>
</evidence>
<keyword evidence="6 7" id="KW-0472">Membrane</keyword>
<dbReference type="SUPFAM" id="SSF53649">
    <property type="entry name" value="Alkaline phosphatase-like"/>
    <property type="match status" value="1"/>
</dbReference>
<dbReference type="Proteomes" id="UP000315115">
    <property type="component" value="Chromosome 1"/>
</dbReference>